<dbReference type="Proteomes" id="UP000054350">
    <property type="component" value="Unassembled WGS sequence"/>
</dbReference>
<proteinExistence type="predicted"/>
<dbReference type="OrthoDB" id="10422122at2759"/>
<reference evidence="2" key="2">
    <citation type="submission" date="2009-11" db="EMBL/GenBank/DDBJ databases">
        <title>The Genome Sequence of Allomyces macrogynus strain ATCC 38327.</title>
        <authorList>
            <consortium name="The Broad Institute Genome Sequencing Platform"/>
            <person name="Russ C."/>
            <person name="Cuomo C."/>
            <person name="Shea T."/>
            <person name="Young S.K."/>
            <person name="Zeng Q."/>
            <person name="Koehrsen M."/>
            <person name="Haas B."/>
            <person name="Borodovsky M."/>
            <person name="Guigo R."/>
            <person name="Alvarado L."/>
            <person name="Berlin A."/>
            <person name="Borenstein D."/>
            <person name="Chen Z."/>
            <person name="Engels R."/>
            <person name="Freedman E."/>
            <person name="Gellesch M."/>
            <person name="Goldberg J."/>
            <person name="Griggs A."/>
            <person name="Gujja S."/>
            <person name="Heiman D."/>
            <person name="Hepburn T."/>
            <person name="Howarth C."/>
            <person name="Jen D."/>
            <person name="Larson L."/>
            <person name="Lewis B."/>
            <person name="Mehta T."/>
            <person name="Park D."/>
            <person name="Pearson M."/>
            <person name="Roberts A."/>
            <person name="Saif S."/>
            <person name="Shenoy N."/>
            <person name="Sisk P."/>
            <person name="Stolte C."/>
            <person name="Sykes S."/>
            <person name="Walk T."/>
            <person name="White J."/>
            <person name="Yandava C."/>
            <person name="Burger G."/>
            <person name="Gray M.W."/>
            <person name="Holland P.W.H."/>
            <person name="King N."/>
            <person name="Lang F.B.F."/>
            <person name="Roger A.J."/>
            <person name="Ruiz-Trillo I."/>
            <person name="Lander E."/>
            <person name="Nusbaum C."/>
        </authorList>
    </citation>
    <scope>NUCLEOTIDE SEQUENCE [LARGE SCALE GENOMIC DNA]</scope>
    <source>
        <strain evidence="2">ATCC 38327</strain>
    </source>
</reference>
<reference evidence="1 2" key="1">
    <citation type="submission" date="2009-11" db="EMBL/GenBank/DDBJ databases">
        <title>Annotation of Allomyces macrogynus ATCC 38327.</title>
        <authorList>
            <consortium name="The Broad Institute Genome Sequencing Platform"/>
            <person name="Russ C."/>
            <person name="Cuomo C."/>
            <person name="Burger G."/>
            <person name="Gray M.W."/>
            <person name="Holland P.W.H."/>
            <person name="King N."/>
            <person name="Lang F.B.F."/>
            <person name="Roger A.J."/>
            <person name="Ruiz-Trillo I."/>
            <person name="Young S.K."/>
            <person name="Zeng Q."/>
            <person name="Gargeya S."/>
            <person name="Fitzgerald M."/>
            <person name="Haas B."/>
            <person name="Abouelleil A."/>
            <person name="Alvarado L."/>
            <person name="Arachchi H.M."/>
            <person name="Berlin A."/>
            <person name="Chapman S.B."/>
            <person name="Gearin G."/>
            <person name="Goldberg J."/>
            <person name="Griggs A."/>
            <person name="Gujja S."/>
            <person name="Hansen M."/>
            <person name="Heiman D."/>
            <person name="Howarth C."/>
            <person name="Larimer J."/>
            <person name="Lui A."/>
            <person name="MacDonald P.J.P."/>
            <person name="McCowen C."/>
            <person name="Montmayeur A."/>
            <person name="Murphy C."/>
            <person name="Neiman D."/>
            <person name="Pearson M."/>
            <person name="Priest M."/>
            <person name="Roberts A."/>
            <person name="Saif S."/>
            <person name="Shea T."/>
            <person name="Sisk P."/>
            <person name="Stolte C."/>
            <person name="Sykes S."/>
            <person name="Wortman J."/>
            <person name="Nusbaum C."/>
            <person name="Birren B."/>
        </authorList>
    </citation>
    <scope>NUCLEOTIDE SEQUENCE [LARGE SCALE GENOMIC DNA]</scope>
    <source>
        <strain evidence="1 2">ATCC 38327</strain>
    </source>
</reference>
<dbReference type="VEuPathDB" id="FungiDB:AMAG_17166"/>
<name>A0A0L0TEC2_ALLM3</name>
<sequence length="478" mass="49776">MIEQGVPAVVWARVGEVVSAATCVMVGSGLVGKVAAARVVAAVAREDVAVLVPHDALVVAMMRGAAVTGGGEHARVAVHDLQASVAAVVTRLLERDVNRVDKWGAAVAEFLAACAEVGEEVAHLACVVAAVRSDVLEGAVREHRVEWVKVAAGRLRESRTMVQLLAHIVAVWERDGVPENDDDGPVHADVTAIARAVTARVETTSDLAERDVLYYTLASLVRLAPTHVDTTRIARVVVAHLAPPVTSSTSPASPSAHLVRLLAAVAAAPGTASALHTPAVSRWIRHAIRYPPPTGTSDPLPSVLVQIVRSDTDAAAFLVSRTTTTVGGDRLTLIEALVGTCIARPRPALVTCVKSTARFASVARALFARPRPWIVELVRAVDAAGRAVARGGGGAREALGMLCEVVEVWTACGDPISQSSSTFSASRTFHQAPTANRPAHVSAPCASACAPTKLAVATARRGPPASCSISRPGRERGK</sequence>
<accession>A0A0L0TEC2</accession>
<dbReference type="EMBL" id="GG745385">
    <property type="protein sequence ID" value="KNE72934.1"/>
    <property type="molecule type" value="Genomic_DNA"/>
</dbReference>
<organism evidence="1 2">
    <name type="scientific">Allomyces macrogynus (strain ATCC 38327)</name>
    <name type="common">Allomyces javanicus var. macrogynus</name>
    <dbReference type="NCBI Taxonomy" id="578462"/>
    <lineage>
        <taxon>Eukaryota</taxon>
        <taxon>Fungi</taxon>
        <taxon>Fungi incertae sedis</taxon>
        <taxon>Blastocladiomycota</taxon>
        <taxon>Blastocladiomycetes</taxon>
        <taxon>Blastocladiales</taxon>
        <taxon>Blastocladiaceae</taxon>
        <taxon>Allomyces</taxon>
    </lineage>
</organism>
<protein>
    <submittedName>
        <fullName evidence="1">Uncharacterized protein</fullName>
    </submittedName>
</protein>
<gene>
    <name evidence="1" type="ORF">AMAG_17166</name>
</gene>
<dbReference type="AlphaFoldDB" id="A0A0L0TEC2"/>
<evidence type="ECO:0000313" key="1">
    <source>
        <dbReference type="EMBL" id="KNE72934.1"/>
    </source>
</evidence>
<evidence type="ECO:0000313" key="2">
    <source>
        <dbReference type="Proteomes" id="UP000054350"/>
    </source>
</evidence>
<keyword evidence="2" id="KW-1185">Reference proteome</keyword>